<evidence type="ECO:0000256" key="7">
    <source>
        <dbReference type="ARBA" id="ARBA00023136"/>
    </source>
</evidence>
<keyword evidence="6 10" id="KW-0408">Iron</keyword>
<keyword evidence="2 10" id="KW-0349">Heme</keyword>
<evidence type="ECO:0000256" key="4">
    <source>
        <dbReference type="ARBA" id="ARBA00022723"/>
    </source>
</evidence>
<gene>
    <name evidence="12" type="ORF">M91_18221</name>
</gene>
<evidence type="ECO:0000256" key="1">
    <source>
        <dbReference type="ARBA" id="ARBA00004370"/>
    </source>
</evidence>
<reference evidence="12 13" key="1">
    <citation type="journal article" date="2012" name="Nat. Genet.">
        <title>The yak genome and adaptation to life at high altitude.</title>
        <authorList>
            <person name="Qiu Q."/>
            <person name="Zhang G."/>
            <person name="Ma T."/>
            <person name="Qian W."/>
            <person name="Wang J."/>
            <person name="Ye Z."/>
            <person name="Cao C."/>
            <person name="Hu Q."/>
            <person name="Kim J."/>
            <person name="Larkin D.M."/>
            <person name="Auvil L."/>
            <person name="Capitanu B."/>
            <person name="Ma J."/>
            <person name="Lewin H.A."/>
            <person name="Qian X."/>
            <person name="Lang Y."/>
            <person name="Zhou R."/>
            <person name="Wang L."/>
            <person name="Wang K."/>
            <person name="Xia J."/>
            <person name="Liao S."/>
            <person name="Pan S."/>
            <person name="Lu X."/>
            <person name="Hou H."/>
            <person name="Wang Y."/>
            <person name="Zang X."/>
            <person name="Yin Y."/>
            <person name="Ma H."/>
            <person name="Zhang J."/>
            <person name="Wang Z."/>
            <person name="Zhang Y."/>
            <person name="Zhang D."/>
            <person name="Yonezawa T."/>
            <person name="Hasegawa M."/>
            <person name="Zhong Y."/>
            <person name="Liu W."/>
            <person name="Zhang Y."/>
            <person name="Huang Z."/>
            <person name="Zhang S."/>
            <person name="Long R."/>
            <person name="Yang H."/>
            <person name="Wang J."/>
            <person name="Lenstra J.A."/>
            <person name="Cooper D.N."/>
            <person name="Wu Y."/>
            <person name="Wang J."/>
            <person name="Shi P."/>
            <person name="Wang J."/>
            <person name="Liu J."/>
        </authorList>
    </citation>
    <scope>NUCLEOTIDE SEQUENCE [LARGE SCALE GENOMIC DNA]</scope>
    <source>
        <strain evidence="13">yakQH1</strain>
    </source>
</reference>
<evidence type="ECO:0000259" key="11">
    <source>
        <dbReference type="PROSITE" id="PS50255"/>
    </source>
</evidence>
<dbReference type="PANTHER" id="PTHR19359:SF95">
    <property type="entry name" value="CYTOCHROME B5 TYPE B"/>
    <property type="match status" value="1"/>
</dbReference>
<evidence type="ECO:0000256" key="5">
    <source>
        <dbReference type="ARBA" id="ARBA00022982"/>
    </source>
</evidence>
<comment type="subcellular location">
    <subcellularLocation>
        <location evidence="1">Membrane</location>
    </subcellularLocation>
</comment>
<dbReference type="Proteomes" id="UP000011080">
    <property type="component" value="Unassembled WGS sequence"/>
</dbReference>
<keyword evidence="7 10" id="KW-0472">Membrane</keyword>
<evidence type="ECO:0000256" key="8">
    <source>
        <dbReference type="ARBA" id="ARBA00038168"/>
    </source>
</evidence>
<dbReference type="Gene3D" id="3.10.120.10">
    <property type="entry name" value="Cytochrome b5-like heme/steroid binding domain"/>
    <property type="match status" value="1"/>
</dbReference>
<dbReference type="InterPro" id="IPR050668">
    <property type="entry name" value="Cytochrome_b5"/>
</dbReference>
<dbReference type="GO" id="GO:0020037">
    <property type="term" value="F:heme binding"/>
    <property type="evidence" value="ECO:0007669"/>
    <property type="project" value="UniProtKB-UniRule"/>
</dbReference>
<dbReference type="EMBL" id="JH881196">
    <property type="protein sequence ID" value="ELR55775.1"/>
    <property type="molecule type" value="Genomic_DNA"/>
</dbReference>
<dbReference type="GO" id="GO:0005741">
    <property type="term" value="C:mitochondrial outer membrane"/>
    <property type="evidence" value="ECO:0007669"/>
    <property type="project" value="TreeGrafter"/>
</dbReference>
<feature type="transmembrane region" description="Helical" evidence="10">
    <location>
        <begin position="127"/>
        <end position="147"/>
    </location>
</feature>
<dbReference type="InterPro" id="IPR036400">
    <property type="entry name" value="Cyt_B5-like_heme/steroid_sf"/>
</dbReference>
<protein>
    <recommendedName>
        <fullName evidence="9">Cytochrome b5</fullName>
    </recommendedName>
</protein>
<keyword evidence="5" id="KW-0249">Electron transport</keyword>
<organism evidence="12 13">
    <name type="scientific">Bos mutus</name>
    <name type="common">wild yak</name>
    <dbReference type="NCBI Taxonomy" id="72004"/>
    <lineage>
        <taxon>Eukaryota</taxon>
        <taxon>Metazoa</taxon>
        <taxon>Chordata</taxon>
        <taxon>Craniata</taxon>
        <taxon>Vertebrata</taxon>
        <taxon>Euteleostomi</taxon>
        <taxon>Mammalia</taxon>
        <taxon>Eutheria</taxon>
        <taxon>Laurasiatheria</taxon>
        <taxon>Artiodactyla</taxon>
        <taxon>Ruminantia</taxon>
        <taxon>Pecora</taxon>
        <taxon>Bovidae</taxon>
        <taxon>Bovinae</taxon>
        <taxon>Bos</taxon>
    </lineage>
</organism>
<dbReference type="PANTHER" id="PTHR19359">
    <property type="entry name" value="CYTOCHROME B5"/>
    <property type="match status" value="1"/>
</dbReference>
<dbReference type="STRING" id="72004.ENSBMUP00000001728"/>
<keyword evidence="4 10" id="KW-0479">Metal-binding</keyword>
<evidence type="ECO:0000256" key="3">
    <source>
        <dbReference type="ARBA" id="ARBA00022692"/>
    </source>
</evidence>
<evidence type="ECO:0000256" key="10">
    <source>
        <dbReference type="RuleBase" id="RU362121"/>
    </source>
</evidence>
<name>L8IH00_9CETA</name>
<evidence type="ECO:0000256" key="2">
    <source>
        <dbReference type="ARBA" id="ARBA00022617"/>
    </source>
</evidence>
<dbReference type="GO" id="GO:0046872">
    <property type="term" value="F:metal ion binding"/>
    <property type="evidence" value="ECO:0007669"/>
    <property type="project" value="UniProtKB-UniRule"/>
</dbReference>
<evidence type="ECO:0000313" key="13">
    <source>
        <dbReference type="Proteomes" id="UP000011080"/>
    </source>
</evidence>
<dbReference type="PRINTS" id="PR00363">
    <property type="entry name" value="CYTOCHROMEB5"/>
</dbReference>
<dbReference type="PROSITE" id="PS50255">
    <property type="entry name" value="CYTOCHROME_B5_2"/>
    <property type="match status" value="1"/>
</dbReference>
<dbReference type="InterPro" id="IPR018506">
    <property type="entry name" value="Cyt_B5_heme-BS"/>
</dbReference>
<keyword evidence="10" id="KW-1133">Transmembrane helix</keyword>
<dbReference type="FunFam" id="3.10.120.10:FF:000002">
    <property type="entry name" value="Cytochrome b5 type B"/>
    <property type="match status" value="1"/>
</dbReference>
<sequence length="154" mass="17046">GKEVISGPMATVVASGGDGKEQGVETSVTYYRLEEVAKRNSPKDIWLVIHGRVYDVSRFLDEHPGGEEVLMEQAGGDATESFEDVGHSSDAREMLKQYYIGDVHPNDLKPGGGSKEPPKSNTCKSYWSYWIFPIVGAILLGFLYRYYMAESKSS</sequence>
<evidence type="ECO:0000313" key="12">
    <source>
        <dbReference type="EMBL" id="ELR55775.1"/>
    </source>
</evidence>
<evidence type="ECO:0000256" key="9">
    <source>
        <dbReference type="ARBA" id="ARBA00039806"/>
    </source>
</evidence>
<dbReference type="AlphaFoldDB" id="L8IH00"/>
<feature type="non-terminal residue" evidence="12">
    <location>
        <position position="154"/>
    </location>
</feature>
<dbReference type="Pfam" id="PF00173">
    <property type="entry name" value="Cyt-b5"/>
    <property type="match status" value="1"/>
</dbReference>
<accession>L8IH00</accession>
<dbReference type="SUPFAM" id="SSF55856">
    <property type="entry name" value="Cytochrome b5-like heme/steroid binding domain"/>
    <property type="match status" value="1"/>
</dbReference>
<dbReference type="SMART" id="SM01117">
    <property type="entry name" value="Cyt-b5"/>
    <property type="match status" value="1"/>
</dbReference>
<feature type="domain" description="Cytochrome b5 heme-binding" evidence="11">
    <location>
        <begin position="28"/>
        <end position="104"/>
    </location>
</feature>
<evidence type="ECO:0000256" key="6">
    <source>
        <dbReference type="ARBA" id="ARBA00023004"/>
    </source>
</evidence>
<dbReference type="PROSITE" id="PS00191">
    <property type="entry name" value="CYTOCHROME_B5_1"/>
    <property type="match status" value="1"/>
</dbReference>
<keyword evidence="5" id="KW-0813">Transport</keyword>
<comment type="similarity">
    <text evidence="8 10">Belongs to the cytochrome b5 family.</text>
</comment>
<proteinExistence type="inferred from homology"/>
<keyword evidence="3 10" id="KW-0812">Transmembrane</keyword>
<dbReference type="InterPro" id="IPR001199">
    <property type="entry name" value="Cyt_B5-like_heme/steroid-bd"/>
</dbReference>